<dbReference type="EMBL" id="JADLRE010000026">
    <property type="protein sequence ID" value="MBF6228858.1"/>
    <property type="molecule type" value="Genomic_DNA"/>
</dbReference>
<keyword evidence="2" id="KW-1185">Reference proteome</keyword>
<reference evidence="1 2" key="1">
    <citation type="submission" date="2020-10" db="EMBL/GenBank/DDBJ databases">
        <title>Identification of Nocardia species via Next-generation sequencing and recognition of intraspecies genetic diversity.</title>
        <authorList>
            <person name="Li P."/>
            <person name="Li P."/>
            <person name="Lu B."/>
        </authorList>
    </citation>
    <scope>NUCLEOTIDE SEQUENCE [LARGE SCALE GENOMIC DNA]</scope>
    <source>
        <strain evidence="1 2">N-11</strain>
    </source>
</reference>
<gene>
    <name evidence="1" type="ORF">IU470_27665</name>
</gene>
<proteinExistence type="predicted"/>
<sequence>MWSREHTAAVVAALVEDEPGARVRDAALGLVHAAEGGKIERAALAGVFGAGEIDDAYLQLTMAGVAAGE</sequence>
<dbReference type="RefSeq" id="WP_195035738.1">
    <property type="nucleotide sequence ID" value="NZ_JADLRE010000026.1"/>
</dbReference>
<protein>
    <submittedName>
        <fullName evidence="1">Uncharacterized protein</fullName>
    </submittedName>
</protein>
<dbReference type="Proteomes" id="UP000807309">
    <property type="component" value="Unassembled WGS sequence"/>
</dbReference>
<evidence type="ECO:0000313" key="1">
    <source>
        <dbReference type="EMBL" id="MBF6228858.1"/>
    </source>
</evidence>
<name>A0ABS0CH91_9NOCA</name>
<accession>A0ABS0CH91</accession>
<organism evidence="1 2">
    <name type="scientific">Nocardia abscessus</name>
    <dbReference type="NCBI Taxonomy" id="120957"/>
    <lineage>
        <taxon>Bacteria</taxon>
        <taxon>Bacillati</taxon>
        <taxon>Actinomycetota</taxon>
        <taxon>Actinomycetes</taxon>
        <taxon>Mycobacteriales</taxon>
        <taxon>Nocardiaceae</taxon>
        <taxon>Nocardia</taxon>
    </lineage>
</organism>
<evidence type="ECO:0000313" key="2">
    <source>
        <dbReference type="Proteomes" id="UP000807309"/>
    </source>
</evidence>
<comment type="caution">
    <text evidence="1">The sequence shown here is derived from an EMBL/GenBank/DDBJ whole genome shotgun (WGS) entry which is preliminary data.</text>
</comment>